<dbReference type="PROSITE" id="PS51257">
    <property type="entry name" value="PROKAR_LIPOPROTEIN"/>
    <property type="match status" value="1"/>
</dbReference>
<protein>
    <recommendedName>
        <fullName evidence="3">Lipoprotein</fullName>
    </recommendedName>
</protein>
<dbReference type="AlphaFoldDB" id="A0A3A8PZ36"/>
<dbReference type="EMBL" id="RAWB01000173">
    <property type="protein sequence ID" value="RKH57772.1"/>
    <property type="molecule type" value="Genomic_DNA"/>
</dbReference>
<organism evidence="1 2">
    <name type="scientific">Corallococcus llansteffanensis</name>
    <dbReference type="NCBI Taxonomy" id="2316731"/>
    <lineage>
        <taxon>Bacteria</taxon>
        <taxon>Pseudomonadati</taxon>
        <taxon>Myxococcota</taxon>
        <taxon>Myxococcia</taxon>
        <taxon>Myxococcales</taxon>
        <taxon>Cystobacterineae</taxon>
        <taxon>Myxococcaceae</taxon>
        <taxon>Corallococcus</taxon>
    </lineage>
</organism>
<name>A0A3A8PZ36_9BACT</name>
<sequence length="110" mass="11578">MKKYVLLSMVVAALVGCGGVGESPELEGQEEVATLPDGKLATLGDVAGEDIAPVIQEDETGRVTATGANCHVDLQWCTSPTTGTFQCVNNGQRTFSQAVSYCLSLVRRLC</sequence>
<evidence type="ECO:0008006" key="3">
    <source>
        <dbReference type="Google" id="ProtNLM"/>
    </source>
</evidence>
<proteinExistence type="predicted"/>
<reference evidence="2" key="1">
    <citation type="submission" date="2018-09" db="EMBL/GenBank/DDBJ databases">
        <authorList>
            <person name="Livingstone P.G."/>
            <person name="Whitworth D.E."/>
        </authorList>
    </citation>
    <scope>NUCLEOTIDE SEQUENCE [LARGE SCALE GENOMIC DNA]</scope>
    <source>
        <strain evidence="2">CA051B</strain>
    </source>
</reference>
<dbReference type="Proteomes" id="UP000272888">
    <property type="component" value="Unassembled WGS sequence"/>
</dbReference>
<gene>
    <name evidence="1" type="ORF">D7V93_17935</name>
</gene>
<dbReference type="RefSeq" id="WP_120644566.1">
    <property type="nucleotide sequence ID" value="NZ_RAWB01000173.1"/>
</dbReference>
<accession>A0A3A8PZ36</accession>
<keyword evidence="2" id="KW-1185">Reference proteome</keyword>
<comment type="caution">
    <text evidence="1">The sequence shown here is derived from an EMBL/GenBank/DDBJ whole genome shotgun (WGS) entry which is preliminary data.</text>
</comment>
<evidence type="ECO:0000313" key="1">
    <source>
        <dbReference type="EMBL" id="RKH57772.1"/>
    </source>
</evidence>
<evidence type="ECO:0000313" key="2">
    <source>
        <dbReference type="Proteomes" id="UP000272888"/>
    </source>
</evidence>